<keyword evidence="3" id="KW-1185">Reference proteome</keyword>
<name>A0ABQ9IXL2_9CUCU</name>
<evidence type="ECO:0000256" key="1">
    <source>
        <dbReference type="SAM" id="SignalP"/>
    </source>
</evidence>
<accession>A0ABQ9IXL2</accession>
<evidence type="ECO:0000313" key="2">
    <source>
        <dbReference type="EMBL" id="KAJ8968413.1"/>
    </source>
</evidence>
<protein>
    <submittedName>
        <fullName evidence="2">Uncharacterized protein</fullName>
    </submittedName>
</protein>
<keyword evidence="1" id="KW-0732">Signal</keyword>
<feature type="signal peptide" evidence="1">
    <location>
        <begin position="1"/>
        <end position="26"/>
    </location>
</feature>
<comment type="caution">
    <text evidence="2">The sequence shown here is derived from an EMBL/GenBank/DDBJ whole genome shotgun (WGS) entry which is preliminary data.</text>
</comment>
<dbReference type="EMBL" id="JAPWTJ010002002">
    <property type="protein sequence ID" value="KAJ8968413.1"/>
    <property type="molecule type" value="Genomic_DNA"/>
</dbReference>
<dbReference type="PANTHER" id="PTHR40552:SF6">
    <property type="entry name" value="FI09606P-RELATED"/>
    <property type="match status" value="1"/>
</dbReference>
<evidence type="ECO:0000313" key="3">
    <source>
        <dbReference type="Proteomes" id="UP001162164"/>
    </source>
</evidence>
<proteinExistence type="predicted"/>
<gene>
    <name evidence="2" type="ORF">NQ317_002250</name>
</gene>
<dbReference type="Gene3D" id="3.90.70.120">
    <property type="match status" value="1"/>
</dbReference>
<reference evidence="2" key="1">
    <citation type="journal article" date="2023" name="Insect Mol. Biol.">
        <title>Genome sequencing provides insights into the evolution of gene families encoding plant cell wall-degrading enzymes in longhorned beetles.</title>
        <authorList>
            <person name="Shin N.R."/>
            <person name="Okamura Y."/>
            <person name="Kirsch R."/>
            <person name="Pauchet Y."/>
        </authorList>
    </citation>
    <scope>NUCLEOTIDE SEQUENCE</scope>
    <source>
        <strain evidence="2">MMC_N1</strain>
    </source>
</reference>
<feature type="chain" id="PRO_5045279103" evidence="1">
    <location>
        <begin position="27"/>
        <end position="453"/>
    </location>
</feature>
<organism evidence="2 3">
    <name type="scientific">Molorchus minor</name>
    <dbReference type="NCBI Taxonomy" id="1323400"/>
    <lineage>
        <taxon>Eukaryota</taxon>
        <taxon>Metazoa</taxon>
        <taxon>Ecdysozoa</taxon>
        <taxon>Arthropoda</taxon>
        <taxon>Hexapoda</taxon>
        <taxon>Insecta</taxon>
        <taxon>Pterygota</taxon>
        <taxon>Neoptera</taxon>
        <taxon>Endopterygota</taxon>
        <taxon>Coleoptera</taxon>
        <taxon>Polyphaga</taxon>
        <taxon>Cucujiformia</taxon>
        <taxon>Chrysomeloidea</taxon>
        <taxon>Cerambycidae</taxon>
        <taxon>Lamiinae</taxon>
        <taxon>Monochamini</taxon>
        <taxon>Molorchus</taxon>
    </lineage>
</organism>
<dbReference type="Proteomes" id="UP001162164">
    <property type="component" value="Unassembled WGS sequence"/>
</dbReference>
<dbReference type="PANTHER" id="PTHR40552">
    <property type="entry name" value="AT05186P-RELATED"/>
    <property type="match status" value="1"/>
</dbReference>
<sequence length="453" mass="52980">MADELKVDHFACLCACLLLLTCPVTKWDTKKVDQVINHGMHVFSHADDLEISEKRTIKNVLMQKNFFDIIVKRIKIENWRDNRKLSIDTLLRKRLTYFLVQFPNACYVIHKSQDEYFHLFDPYGFPHKDEPNMGCWVRCKDIKMLKWRLKKLVIEGGEGYSFYNFEVTSIRKAPKDVLLSHKLQLYELEALQLRERLGRPFYEDVEWLKSDIMPWSRRANQSGSGLERGKVDVMWHNWDVEYPKDLFSLSGNIHQTSERFSEKSRGKQSLANLICAIGMMEIYELPEWNSAVVDSVLVNGDNYFLECIQDISDEDYEISMDDLKEECSIFPFSFKIAFTPVVEGTMFLVRVSQFNLYKALRYFFNNYDSRCGILCVNRSGKKRQVAFGKLRECEYFMFDSESFGAPMFLENTGAAYILRTTTLNRLLHVLALTLRGGDFFIYEVEVTDLAPLS</sequence>